<gene>
    <name evidence="2" type="ORF">SPIL2461_LOCUS9731</name>
</gene>
<dbReference type="Proteomes" id="UP000649617">
    <property type="component" value="Unassembled WGS sequence"/>
</dbReference>
<feature type="coiled-coil region" evidence="1">
    <location>
        <begin position="188"/>
        <end position="230"/>
    </location>
</feature>
<dbReference type="AlphaFoldDB" id="A0A812QN84"/>
<proteinExistence type="predicted"/>
<protein>
    <submittedName>
        <fullName evidence="2">Uncharacterized protein</fullName>
    </submittedName>
</protein>
<sequence length="332" mass="37031">MQWVAASSSELEASVGHGFAESHSALQRASRALSAEVVAERCRCAQTEEDVVSRLRRFEDAVNVDSHSQADAVQQLNEAIVSAAMRRQAEEQNLLKKVQDALQSLEERRPLERRELVEAWGLAGQDDKCDRVATDWVMVDLNMIRRQKSFPSLMDIFEPDKLDGSFESCIDGLYCNAESAEEVVRRVIAETHNEAEKVRNEVAAAVSERIQALQARQQELLNQIDFMVQSKVQTLENQLQEIQGQVCPYAPNQEDPDGAPMEGVFLLRADAVVRFRLGDTDFGEKIPEWGQVGEKSTYASMSFAKGPGLGVLKVSCPELLPAFPLAFKKCCR</sequence>
<evidence type="ECO:0000313" key="3">
    <source>
        <dbReference type="Proteomes" id="UP000649617"/>
    </source>
</evidence>
<accession>A0A812QN84</accession>
<feature type="coiled-coil region" evidence="1">
    <location>
        <begin position="73"/>
        <end position="115"/>
    </location>
</feature>
<keyword evidence="3" id="KW-1185">Reference proteome</keyword>
<organism evidence="2 3">
    <name type="scientific">Symbiodinium pilosum</name>
    <name type="common">Dinoflagellate</name>
    <dbReference type="NCBI Taxonomy" id="2952"/>
    <lineage>
        <taxon>Eukaryota</taxon>
        <taxon>Sar</taxon>
        <taxon>Alveolata</taxon>
        <taxon>Dinophyceae</taxon>
        <taxon>Suessiales</taxon>
        <taxon>Symbiodiniaceae</taxon>
        <taxon>Symbiodinium</taxon>
    </lineage>
</organism>
<keyword evidence="1" id="KW-0175">Coiled coil</keyword>
<reference evidence="2" key="1">
    <citation type="submission" date="2021-02" db="EMBL/GenBank/DDBJ databases">
        <authorList>
            <person name="Dougan E. K."/>
            <person name="Rhodes N."/>
            <person name="Thang M."/>
            <person name="Chan C."/>
        </authorList>
    </citation>
    <scope>NUCLEOTIDE SEQUENCE</scope>
</reference>
<evidence type="ECO:0000313" key="2">
    <source>
        <dbReference type="EMBL" id="CAE7395481.1"/>
    </source>
</evidence>
<evidence type="ECO:0000256" key="1">
    <source>
        <dbReference type="SAM" id="Coils"/>
    </source>
</evidence>
<dbReference type="OrthoDB" id="430084at2759"/>
<dbReference type="EMBL" id="CAJNIZ010017224">
    <property type="protein sequence ID" value="CAE7395481.1"/>
    <property type="molecule type" value="Genomic_DNA"/>
</dbReference>
<name>A0A812QN84_SYMPI</name>
<comment type="caution">
    <text evidence="2">The sequence shown here is derived from an EMBL/GenBank/DDBJ whole genome shotgun (WGS) entry which is preliminary data.</text>
</comment>